<proteinExistence type="predicted"/>
<protein>
    <submittedName>
        <fullName evidence="3">Transposase domain</fullName>
    </submittedName>
</protein>
<dbReference type="Pfam" id="PF05598">
    <property type="entry name" value="DUF772"/>
    <property type="match status" value="1"/>
</dbReference>
<evidence type="ECO:0000259" key="2">
    <source>
        <dbReference type="Pfam" id="PF13751"/>
    </source>
</evidence>
<dbReference type="Pfam" id="PF13751">
    <property type="entry name" value="DDE_Tnp_1_6"/>
    <property type="match status" value="1"/>
</dbReference>
<feature type="domain" description="Transposase DDE" evidence="2">
    <location>
        <begin position="410"/>
        <end position="517"/>
    </location>
</feature>
<dbReference type="RefSeq" id="WP_073113369.1">
    <property type="nucleotide sequence ID" value="NZ_FQZY01000144.1"/>
</dbReference>
<organism evidence="3 4">
    <name type="scientific">Hespellia stercorisuis DSM 15480</name>
    <dbReference type="NCBI Taxonomy" id="1121950"/>
    <lineage>
        <taxon>Bacteria</taxon>
        <taxon>Bacillati</taxon>
        <taxon>Bacillota</taxon>
        <taxon>Clostridia</taxon>
        <taxon>Lachnospirales</taxon>
        <taxon>Lachnospiraceae</taxon>
        <taxon>Hespellia</taxon>
    </lineage>
</organism>
<dbReference type="PANTHER" id="PTHR33408">
    <property type="entry name" value="TRANSPOSASE"/>
    <property type="match status" value="1"/>
</dbReference>
<reference evidence="3 4" key="1">
    <citation type="submission" date="2016-11" db="EMBL/GenBank/DDBJ databases">
        <authorList>
            <person name="Jaros S."/>
            <person name="Januszkiewicz K."/>
            <person name="Wedrychowicz H."/>
        </authorList>
    </citation>
    <scope>NUCLEOTIDE SEQUENCE [LARGE SCALE GENOMIC DNA]</scope>
    <source>
        <strain evidence="3 4">DSM 15480</strain>
    </source>
</reference>
<dbReference type="Proteomes" id="UP000184301">
    <property type="component" value="Unassembled WGS sequence"/>
</dbReference>
<sequence length="533" mass="60261">MSFSSNNSQQISIFDATSNLTARELKMLDKSWAKYFSENVFPYIDEEPFRVLYSNRPSRRNTPVNVIIGALIIKEIFGLTDEEIVETLPFDIRYQYALHTTSFDEQPLNDRSLGRFRARCNAYEETTGIDLIHECVLSLSAALADLMNLNSGLRRMDSLMIASNIKKMSRLELLYTCVSNMCRFMNKCADENFPESLTHYLDDADHNELLYHNRSENTEDKISTVLQDAVLIKEVCDGNYDDSSEYQLLIRVLNEQTTTDSTGKIILKDKTAGMNSTILQNPADPDATYRKKAGSENRGYIANVVEQSGTDGSIVVDYQVEQNIYSDSQFLKDYIEKQPEDGSDSTLVTDGGYCGNENAKLAKEKNIQLVTTDLKGTDVADIWADFEFNETGTELIRCAGGFIPKTNVYDKNTQKCKASFPIETCKGCPHFAECNPTLHKRVSTIKLAQRTAYHAQQQRFLKTEEFKTLAKYRNGVETVPAALRSRHHIDKMPVRGLLKCRLLFGIKIAAMNVRKLVKYMTGLDSCTLNTVNA</sequence>
<dbReference type="STRING" id="1121950.SAMN02745243_04177"/>
<dbReference type="PANTHER" id="PTHR33408:SF2">
    <property type="entry name" value="TRANSPOSASE DDE DOMAIN-CONTAINING PROTEIN"/>
    <property type="match status" value="1"/>
</dbReference>
<dbReference type="InterPro" id="IPR008490">
    <property type="entry name" value="Transposase_InsH_N"/>
</dbReference>
<dbReference type="InterPro" id="IPR025668">
    <property type="entry name" value="Tnp_DDE_dom"/>
</dbReference>
<dbReference type="AlphaFoldDB" id="A0A1M6X9A1"/>
<evidence type="ECO:0000259" key="1">
    <source>
        <dbReference type="Pfam" id="PF05598"/>
    </source>
</evidence>
<evidence type="ECO:0000313" key="3">
    <source>
        <dbReference type="EMBL" id="SHL02508.1"/>
    </source>
</evidence>
<gene>
    <name evidence="3" type="ORF">SAMN02745243_04177</name>
</gene>
<feature type="domain" description="Transposase InsH N-terminal" evidence="1">
    <location>
        <begin position="40"/>
        <end position="119"/>
    </location>
</feature>
<keyword evidence="4" id="KW-1185">Reference proteome</keyword>
<accession>A0A1M6X9A1</accession>
<dbReference type="EMBL" id="FQZY01000144">
    <property type="protein sequence ID" value="SHL02508.1"/>
    <property type="molecule type" value="Genomic_DNA"/>
</dbReference>
<evidence type="ECO:0000313" key="4">
    <source>
        <dbReference type="Proteomes" id="UP000184301"/>
    </source>
</evidence>
<name>A0A1M6X9A1_9FIRM</name>
<dbReference type="OrthoDB" id="9789070at2"/>